<keyword evidence="7" id="KW-1185">Reference proteome</keyword>
<dbReference type="InterPro" id="IPR027417">
    <property type="entry name" value="P-loop_NTPase"/>
</dbReference>
<evidence type="ECO:0000256" key="4">
    <source>
        <dbReference type="ARBA" id="ARBA00022840"/>
    </source>
</evidence>
<dbReference type="SMART" id="SM00382">
    <property type="entry name" value="AAA"/>
    <property type="match status" value="1"/>
</dbReference>
<sequence>MSEMIQTRNLIKQYGDRKVLDSISLSVKKGEIYGFLGLNGAGKTTIIRLLLGMIRPTSGTVLLNGKPVDAGDPSLWQRVGYLVETPYAYPSFTVRENLEIICRLRRLSGTKPIDEVLEKLKLTFYEHTKAKDLSLGNAQKLGLAKALIHNPDILILDEPTNGLDPAGIVQVRQLLQDLARNHGVTIFISSHILEEMSKMVSRIGIIHQGRLIQEMSAGELNQAFHRRLWVDTQQTEAARAKLADEGYTVHLSENGWLEVTSEHAIRHPEQIAQLLVHADLPPSLLKVEEESLESYFLRSVGMIGGDAK</sequence>
<gene>
    <name evidence="6" type="ORF">ACE3NQ_12515</name>
</gene>
<evidence type="ECO:0000256" key="3">
    <source>
        <dbReference type="ARBA" id="ARBA00022741"/>
    </source>
</evidence>
<dbReference type="InterPro" id="IPR003439">
    <property type="entry name" value="ABC_transporter-like_ATP-bd"/>
</dbReference>
<keyword evidence="3" id="KW-0547">Nucleotide-binding</keyword>
<dbReference type="EMBL" id="JBHILM010000012">
    <property type="protein sequence ID" value="MFB5681738.1"/>
    <property type="molecule type" value="Genomic_DNA"/>
</dbReference>
<feature type="domain" description="ABC transporter" evidence="5">
    <location>
        <begin position="5"/>
        <end position="233"/>
    </location>
</feature>
<dbReference type="SUPFAM" id="SSF52540">
    <property type="entry name" value="P-loop containing nucleoside triphosphate hydrolases"/>
    <property type="match status" value="1"/>
</dbReference>
<comment type="similarity">
    <text evidence="1">Belongs to the ABC transporter superfamily.</text>
</comment>
<accession>A0ABV5B7S1</accession>
<keyword evidence="4 6" id="KW-0067">ATP-binding</keyword>
<protein>
    <submittedName>
        <fullName evidence="6">ABC transporter ATP-binding protein</fullName>
    </submittedName>
</protein>
<dbReference type="InterPro" id="IPR003593">
    <property type="entry name" value="AAA+_ATPase"/>
</dbReference>
<evidence type="ECO:0000313" key="7">
    <source>
        <dbReference type="Proteomes" id="UP001580407"/>
    </source>
</evidence>
<evidence type="ECO:0000256" key="2">
    <source>
        <dbReference type="ARBA" id="ARBA00022448"/>
    </source>
</evidence>
<name>A0ABV5B7S1_9BACL</name>
<dbReference type="GO" id="GO:0005524">
    <property type="term" value="F:ATP binding"/>
    <property type="evidence" value="ECO:0007669"/>
    <property type="project" value="UniProtKB-KW"/>
</dbReference>
<dbReference type="PANTHER" id="PTHR43335:SF4">
    <property type="entry name" value="ABC TRANSPORTER, ATP-BINDING PROTEIN"/>
    <property type="match status" value="1"/>
</dbReference>
<dbReference type="Pfam" id="PF00005">
    <property type="entry name" value="ABC_tran"/>
    <property type="match status" value="1"/>
</dbReference>
<dbReference type="Proteomes" id="UP001580407">
    <property type="component" value="Unassembled WGS sequence"/>
</dbReference>
<dbReference type="PROSITE" id="PS50893">
    <property type="entry name" value="ABC_TRANSPORTER_2"/>
    <property type="match status" value="1"/>
</dbReference>
<evidence type="ECO:0000313" key="6">
    <source>
        <dbReference type="EMBL" id="MFB5681738.1"/>
    </source>
</evidence>
<dbReference type="InterPro" id="IPR017871">
    <property type="entry name" value="ABC_transporter-like_CS"/>
</dbReference>
<keyword evidence="2" id="KW-0813">Transport</keyword>
<dbReference type="RefSeq" id="WP_375525519.1">
    <property type="nucleotide sequence ID" value="NZ_JBHILM010000012.1"/>
</dbReference>
<dbReference type="PANTHER" id="PTHR43335">
    <property type="entry name" value="ABC TRANSPORTER, ATP-BINDING PROTEIN"/>
    <property type="match status" value="1"/>
</dbReference>
<dbReference type="Gene3D" id="3.40.50.300">
    <property type="entry name" value="P-loop containing nucleotide triphosphate hydrolases"/>
    <property type="match status" value="1"/>
</dbReference>
<evidence type="ECO:0000256" key="1">
    <source>
        <dbReference type="ARBA" id="ARBA00005417"/>
    </source>
</evidence>
<organism evidence="6 7">
    <name type="scientific">Paenibacillus terreus</name>
    <dbReference type="NCBI Taxonomy" id="1387834"/>
    <lineage>
        <taxon>Bacteria</taxon>
        <taxon>Bacillati</taxon>
        <taxon>Bacillota</taxon>
        <taxon>Bacilli</taxon>
        <taxon>Bacillales</taxon>
        <taxon>Paenibacillaceae</taxon>
        <taxon>Paenibacillus</taxon>
    </lineage>
</organism>
<proteinExistence type="inferred from homology"/>
<reference evidence="6 7" key="1">
    <citation type="submission" date="2024-09" db="EMBL/GenBank/DDBJ databases">
        <authorList>
            <person name="Ruan L."/>
        </authorList>
    </citation>
    <scope>NUCLEOTIDE SEQUENCE [LARGE SCALE GENOMIC DNA]</scope>
    <source>
        <strain evidence="6 7">D33</strain>
    </source>
</reference>
<comment type="caution">
    <text evidence="6">The sequence shown here is derived from an EMBL/GenBank/DDBJ whole genome shotgun (WGS) entry which is preliminary data.</text>
</comment>
<evidence type="ECO:0000259" key="5">
    <source>
        <dbReference type="PROSITE" id="PS50893"/>
    </source>
</evidence>
<dbReference type="PROSITE" id="PS00211">
    <property type="entry name" value="ABC_TRANSPORTER_1"/>
    <property type="match status" value="1"/>
</dbReference>